<name>A0A0L6VLX6_9BASI</name>
<dbReference type="Proteomes" id="UP000037035">
    <property type="component" value="Unassembled WGS sequence"/>
</dbReference>
<reference evidence="1 2" key="1">
    <citation type="submission" date="2015-08" db="EMBL/GenBank/DDBJ databases">
        <title>Next Generation Sequencing and Analysis of the Genome of Puccinia sorghi L Schw, the Causal Agent of Maize Common Rust.</title>
        <authorList>
            <person name="Rochi L."/>
            <person name="Burguener G."/>
            <person name="Darino M."/>
            <person name="Turjanski A."/>
            <person name="Kreff E."/>
            <person name="Dieguez M.J."/>
            <person name="Sacco F."/>
        </authorList>
    </citation>
    <scope>NUCLEOTIDE SEQUENCE [LARGE SCALE GENOMIC DNA]</scope>
    <source>
        <strain evidence="1 2">RO10H11247</strain>
    </source>
</reference>
<proteinExistence type="predicted"/>
<keyword evidence="2" id="KW-1185">Reference proteome</keyword>
<comment type="caution">
    <text evidence="1">The sequence shown here is derived from an EMBL/GenBank/DDBJ whole genome shotgun (WGS) entry which is preliminary data.</text>
</comment>
<protein>
    <submittedName>
        <fullName evidence="1">Uncharacterized protein</fullName>
    </submittedName>
</protein>
<gene>
    <name evidence="1" type="ORF">VP01_1383g5</name>
</gene>
<evidence type="ECO:0000313" key="1">
    <source>
        <dbReference type="EMBL" id="KNZ61572.1"/>
    </source>
</evidence>
<evidence type="ECO:0000313" key="2">
    <source>
        <dbReference type="Proteomes" id="UP000037035"/>
    </source>
</evidence>
<dbReference type="EMBL" id="LAVV01004265">
    <property type="protein sequence ID" value="KNZ61572.1"/>
    <property type="molecule type" value="Genomic_DNA"/>
</dbReference>
<dbReference type="AlphaFoldDB" id="A0A0L6VLX6"/>
<sequence length="40" mass="4349">MTGDKRTRDQVYGFGRVRASALCIDESEAIKAIASSRTST</sequence>
<accession>A0A0L6VLX6</accession>
<organism evidence="1 2">
    <name type="scientific">Puccinia sorghi</name>
    <dbReference type="NCBI Taxonomy" id="27349"/>
    <lineage>
        <taxon>Eukaryota</taxon>
        <taxon>Fungi</taxon>
        <taxon>Dikarya</taxon>
        <taxon>Basidiomycota</taxon>
        <taxon>Pucciniomycotina</taxon>
        <taxon>Pucciniomycetes</taxon>
        <taxon>Pucciniales</taxon>
        <taxon>Pucciniaceae</taxon>
        <taxon>Puccinia</taxon>
    </lineage>
</organism>
<dbReference type="VEuPathDB" id="FungiDB:VP01_1383g5"/>